<dbReference type="OrthoDB" id="2487731at2759"/>
<proteinExistence type="predicted"/>
<keyword evidence="3" id="KW-1185">Reference proteome</keyword>
<comment type="caution">
    <text evidence="2">The sequence shown here is derived from an EMBL/GenBank/DDBJ whole genome shotgun (WGS) entry which is preliminary data.</text>
</comment>
<dbReference type="AlphaFoldDB" id="A0A9N9NR47"/>
<gene>
    <name evidence="2" type="ORF">DERYTH_LOCUS17062</name>
</gene>
<evidence type="ECO:0000313" key="2">
    <source>
        <dbReference type="EMBL" id="CAG8752831.1"/>
    </source>
</evidence>
<sequence length="106" mass="12282">DQEIENPTHNDQEIEDNTYDEDFTYDEDDEQVSCGELIPDNELESDDETAKSTDSAPTNQLDESPIWQHFERKPDYVLDSNVCKYCTPKKKYKLTTSISSLRVVDI</sequence>
<evidence type="ECO:0000256" key="1">
    <source>
        <dbReference type="SAM" id="MobiDB-lite"/>
    </source>
</evidence>
<reference evidence="2" key="1">
    <citation type="submission" date="2021-06" db="EMBL/GenBank/DDBJ databases">
        <authorList>
            <person name="Kallberg Y."/>
            <person name="Tangrot J."/>
            <person name="Rosling A."/>
        </authorList>
    </citation>
    <scope>NUCLEOTIDE SEQUENCE</scope>
    <source>
        <strain evidence="2">MA453B</strain>
    </source>
</reference>
<name>A0A9N9NR47_9GLOM</name>
<feature type="compositionally biased region" description="Basic and acidic residues" evidence="1">
    <location>
        <begin position="1"/>
        <end position="12"/>
    </location>
</feature>
<feature type="non-terminal residue" evidence="2">
    <location>
        <position position="106"/>
    </location>
</feature>
<dbReference type="EMBL" id="CAJVPY010015628">
    <property type="protein sequence ID" value="CAG8752831.1"/>
    <property type="molecule type" value="Genomic_DNA"/>
</dbReference>
<protein>
    <submittedName>
        <fullName evidence="2">6602_t:CDS:1</fullName>
    </submittedName>
</protein>
<feature type="compositionally biased region" description="Acidic residues" evidence="1">
    <location>
        <begin position="13"/>
        <end position="31"/>
    </location>
</feature>
<feature type="compositionally biased region" description="Polar residues" evidence="1">
    <location>
        <begin position="52"/>
        <end position="62"/>
    </location>
</feature>
<accession>A0A9N9NR47</accession>
<feature type="region of interest" description="Disordered" evidence="1">
    <location>
        <begin position="1"/>
        <end position="67"/>
    </location>
</feature>
<evidence type="ECO:0000313" key="3">
    <source>
        <dbReference type="Proteomes" id="UP000789405"/>
    </source>
</evidence>
<organism evidence="2 3">
    <name type="scientific">Dentiscutata erythropus</name>
    <dbReference type="NCBI Taxonomy" id="1348616"/>
    <lineage>
        <taxon>Eukaryota</taxon>
        <taxon>Fungi</taxon>
        <taxon>Fungi incertae sedis</taxon>
        <taxon>Mucoromycota</taxon>
        <taxon>Glomeromycotina</taxon>
        <taxon>Glomeromycetes</taxon>
        <taxon>Diversisporales</taxon>
        <taxon>Gigasporaceae</taxon>
        <taxon>Dentiscutata</taxon>
    </lineage>
</organism>
<dbReference type="Proteomes" id="UP000789405">
    <property type="component" value="Unassembled WGS sequence"/>
</dbReference>